<name>A0A437JRU0_9BURK</name>
<proteinExistence type="predicted"/>
<dbReference type="Proteomes" id="UP000288178">
    <property type="component" value="Unassembled WGS sequence"/>
</dbReference>
<dbReference type="InterPro" id="IPR027383">
    <property type="entry name" value="Znf_put"/>
</dbReference>
<dbReference type="RefSeq" id="WP_128199799.1">
    <property type="nucleotide sequence ID" value="NZ_SACT01000007.1"/>
</dbReference>
<dbReference type="Pfam" id="PF13490">
    <property type="entry name" value="zf-HC2"/>
    <property type="match status" value="1"/>
</dbReference>
<dbReference type="EMBL" id="SACT01000007">
    <property type="protein sequence ID" value="RVT49627.1"/>
    <property type="molecule type" value="Genomic_DNA"/>
</dbReference>
<dbReference type="AlphaFoldDB" id="A0A437JRU0"/>
<reference evidence="2 3" key="1">
    <citation type="submission" date="2019-01" db="EMBL/GenBank/DDBJ databases">
        <authorList>
            <person name="Chen W.-M."/>
        </authorList>
    </citation>
    <scope>NUCLEOTIDE SEQUENCE [LARGE SCALE GENOMIC DNA]</scope>
    <source>
        <strain evidence="2 3">ICH-3</strain>
    </source>
</reference>
<protein>
    <submittedName>
        <fullName evidence="2">Zf-HC2 domain-containing protein</fullName>
    </submittedName>
</protein>
<feature type="domain" description="Putative zinc-finger" evidence="1">
    <location>
        <begin position="7"/>
        <end position="40"/>
    </location>
</feature>
<gene>
    <name evidence="2" type="ORF">ENE75_18425</name>
</gene>
<evidence type="ECO:0000313" key="2">
    <source>
        <dbReference type="EMBL" id="RVT49627.1"/>
    </source>
</evidence>
<organism evidence="2 3">
    <name type="scientific">Rubrivivax albus</name>
    <dbReference type="NCBI Taxonomy" id="2499835"/>
    <lineage>
        <taxon>Bacteria</taxon>
        <taxon>Pseudomonadati</taxon>
        <taxon>Pseudomonadota</taxon>
        <taxon>Betaproteobacteria</taxon>
        <taxon>Burkholderiales</taxon>
        <taxon>Sphaerotilaceae</taxon>
        <taxon>Rubrivivax</taxon>
    </lineage>
</organism>
<comment type="caution">
    <text evidence="2">The sequence shown here is derived from an EMBL/GenBank/DDBJ whole genome shotgun (WGS) entry which is preliminary data.</text>
</comment>
<evidence type="ECO:0000259" key="1">
    <source>
        <dbReference type="Pfam" id="PF13490"/>
    </source>
</evidence>
<keyword evidence="3" id="KW-1185">Reference proteome</keyword>
<sequence>MKLMHSCEEASRLLSRALDETLGLLDRSLLQMHLSLCGHCSEVDRQFKAMRSLGAEVFGDVGEQPAGGDV</sequence>
<evidence type="ECO:0000313" key="3">
    <source>
        <dbReference type="Proteomes" id="UP000288178"/>
    </source>
</evidence>
<dbReference type="OrthoDB" id="8374021at2"/>
<accession>A0A437JRU0</accession>